<name>A0ABZ0HVA3_9HYPH</name>
<evidence type="ECO:0000256" key="5">
    <source>
        <dbReference type="ARBA" id="ARBA00023204"/>
    </source>
</evidence>
<protein>
    <recommendedName>
        <fullName evidence="2 7">DNA repair protein RecO</fullName>
    </recommendedName>
    <alternativeName>
        <fullName evidence="6 7">Recombination protein O</fullName>
    </alternativeName>
</protein>
<comment type="function">
    <text evidence="7">Involved in DNA repair and RecF pathway recombination.</text>
</comment>
<dbReference type="PANTHER" id="PTHR33991">
    <property type="entry name" value="DNA REPAIR PROTEIN RECO"/>
    <property type="match status" value="1"/>
</dbReference>
<reference evidence="9 10" key="1">
    <citation type="submission" date="2023-10" db="EMBL/GenBank/DDBJ databases">
        <title>Novel methanotroph of the genus Methylocapsa from a subarctic wetland.</title>
        <authorList>
            <person name="Belova S.E."/>
            <person name="Oshkin I.Y."/>
            <person name="Miroshnikov K."/>
            <person name="Dedysh S.N."/>
        </authorList>
    </citation>
    <scope>NUCLEOTIDE SEQUENCE [LARGE SCALE GENOMIC DNA]</scope>
    <source>
        <strain evidence="9 10">RX1</strain>
    </source>
</reference>
<dbReference type="Pfam" id="PF02565">
    <property type="entry name" value="RecO_C"/>
    <property type="match status" value="1"/>
</dbReference>
<sequence>MEWRDEGLIIGVKKHGETSVILEAMTRAHGRHLGLVRGGRSKRMQPYLQAGNSAEIVWRARLDEHLGMFAVEPTILRTARLMASAEALHAVGLVSGLLRLIAERDPHPGLFETATLIADHIDDAEGLPQLLVRFEAAILAEAGFGLDLARCAATGSATDLAYVSPKSGRAVSKAAGEPYKGRLLPLPAFLRYEPTTESPPPGDIRDGFRLTEFFLMRDLFGPRGLALPQARSAYLAELAKRSGWSA</sequence>
<dbReference type="Proteomes" id="UP001626536">
    <property type="component" value="Chromosome"/>
</dbReference>
<dbReference type="InterPro" id="IPR042242">
    <property type="entry name" value="RecO_C"/>
</dbReference>
<dbReference type="Gene3D" id="2.40.50.140">
    <property type="entry name" value="Nucleic acid-binding proteins"/>
    <property type="match status" value="1"/>
</dbReference>
<organism evidence="9 10">
    <name type="scientific">Methylocapsa polymorpha</name>
    <dbReference type="NCBI Taxonomy" id="3080828"/>
    <lineage>
        <taxon>Bacteria</taxon>
        <taxon>Pseudomonadati</taxon>
        <taxon>Pseudomonadota</taxon>
        <taxon>Alphaproteobacteria</taxon>
        <taxon>Hyphomicrobiales</taxon>
        <taxon>Beijerinckiaceae</taxon>
        <taxon>Methylocapsa</taxon>
    </lineage>
</organism>
<evidence type="ECO:0000313" key="9">
    <source>
        <dbReference type="EMBL" id="WOJ90722.1"/>
    </source>
</evidence>
<dbReference type="SUPFAM" id="SSF57863">
    <property type="entry name" value="ArfGap/RecO-like zinc finger"/>
    <property type="match status" value="1"/>
</dbReference>
<evidence type="ECO:0000259" key="8">
    <source>
        <dbReference type="Pfam" id="PF11967"/>
    </source>
</evidence>
<evidence type="ECO:0000256" key="7">
    <source>
        <dbReference type="HAMAP-Rule" id="MF_00201"/>
    </source>
</evidence>
<keyword evidence="4 7" id="KW-0233">DNA recombination</keyword>
<keyword evidence="3 7" id="KW-0227">DNA damage</keyword>
<dbReference type="NCBIfam" id="TIGR00613">
    <property type="entry name" value="reco"/>
    <property type="match status" value="1"/>
</dbReference>
<gene>
    <name evidence="7 9" type="primary">recO</name>
    <name evidence="9" type="ORF">RZS28_05380</name>
</gene>
<dbReference type="Gene3D" id="1.20.1440.120">
    <property type="entry name" value="Recombination protein O, C-terminal domain"/>
    <property type="match status" value="1"/>
</dbReference>
<proteinExistence type="inferred from homology"/>
<evidence type="ECO:0000256" key="4">
    <source>
        <dbReference type="ARBA" id="ARBA00023172"/>
    </source>
</evidence>
<dbReference type="RefSeq" id="WP_407340307.1">
    <property type="nucleotide sequence ID" value="NZ_CP136862.1"/>
</dbReference>
<evidence type="ECO:0000256" key="2">
    <source>
        <dbReference type="ARBA" id="ARBA00021310"/>
    </source>
</evidence>
<dbReference type="InterPro" id="IPR022572">
    <property type="entry name" value="DNA_rep/recomb_RecO_N"/>
</dbReference>
<dbReference type="HAMAP" id="MF_00201">
    <property type="entry name" value="RecO"/>
    <property type="match status" value="1"/>
</dbReference>
<evidence type="ECO:0000256" key="6">
    <source>
        <dbReference type="ARBA" id="ARBA00033409"/>
    </source>
</evidence>
<evidence type="ECO:0000313" key="10">
    <source>
        <dbReference type="Proteomes" id="UP001626536"/>
    </source>
</evidence>
<dbReference type="EMBL" id="CP136862">
    <property type="protein sequence ID" value="WOJ90722.1"/>
    <property type="molecule type" value="Genomic_DNA"/>
</dbReference>
<dbReference type="InterPro" id="IPR037278">
    <property type="entry name" value="ARFGAP/RecO"/>
</dbReference>
<dbReference type="Pfam" id="PF11967">
    <property type="entry name" value="RecO_N"/>
    <property type="match status" value="1"/>
</dbReference>
<dbReference type="PANTHER" id="PTHR33991:SF1">
    <property type="entry name" value="DNA REPAIR PROTEIN RECO"/>
    <property type="match status" value="1"/>
</dbReference>
<feature type="domain" description="DNA replication/recombination mediator RecO N-terminal" evidence="8">
    <location>
        <begin position="1"/>
        <end position="68"/>
    </location>
</feature>
<accession>A0ABZ0HVA3</accession>
<dbReference type="InterPro" id="IPR003717">
    <property type="entry name" value="RecO"/>
</dbReference>
<evidence type="ECO:0000256" key="1">
    <source>
        <dbReference type="ARBA" id="ARBA00007452"/>
    </source>
</evidence>
<dbReference type="SUPFAM" id="SSF50249">
    <property type="entry name" value="Nucleic acid-binding proteins"/>
    <property type="match status" value="1"/>
</dbReference>
<dbReference type="InterPro" id="IPR012340">
    <property type="entry name" value="NA-bd_OB-fold"/>
</dbReference>
<keyword evidence="5 7" id="KW-0234">DNA repair</keyword>
<evidence type="ECO:0000256" key="3">
    <source>
        <dbReference type="ARBA" id="ARBA00022763"/>
    </source>
</evidence>
<comment type="similarity">
    <text evidence="1 7">Belongs to the RecO family.</text>
</comment>
<keyword evidence="10" id="KW-1185">Reference proteome</keyword>